<feature type="region of interest" description="Disordered" evidence="2">
    <location>
        <begin position="1"/>
        <end position="20"/>
    </location>
</feature>
<dbReference type="AlphaFoldDB" id="A0ABD3EXB1"/>
<organism evidence="3 4">
    <name type="scientific">Phytophthora oleae</name>
    <dbReference type="NCBI Taxonomy" id="2107226"/>
    <lineage>
        <taxon>Eukaryota</taxon>
        <taxon>Sar</taxon>
        <taxon>Stramenopiles</taxon>
        <taxon>Oomycota</taxon>
        <taxon>Peronosporomycetes</taxon>
        <taxon>Peronosporales</taxon>
        <taxon>Peronosporaceae</taxon>
        <taxon>Phytophthora</taxon>
    </lineage>
</organism>
<evidence type="ECO:0000313" key="4">
    <source>
        <dbReference type="Proteomes" id="UP001632037"/>
    </source>
</evidence>
<reference evidence="3 4" key="1">
    <citation type="submission" date="2024-09" db="EMBL/GenBank/DDBJ databases">
        <title>Genome sequencing and assembly of Phytophthora oleae, isolate VK10A, causative agent of rot of olive drupes.</title>
        <authorList>
            <person name="Conti Taguali S."/>
            <person name="Riolo M."/>
            <person name="La Spada F."/>
            <person name="Cacciola S.O."/>
            <person name="Dionisio G."/>
        </authorList>
    </citation>
    <scope>NUCLEOTIDE SEQUENCE [LARGE SCALE GENOMIC DNA]</scope>
    <source>
        <strain evidence="3 4">VK10A</strain>
    </source>
</reference>
<dbReference type="InterPro" id="IPR006329">
    <property type="entry name" value="AMPD"/>
</dbReference>
<dbReference type="Pfam" id="PF19326">
    <property type="entry name" value="AMP_deaminase"/>
    <property type="match status" value="1"/>
</dbReference>
<comment type="caution">
    <text evidence="3">The sequence shown here is derived from an EMBL/GenBank/DDBJ whole genome shotgun (WGS) entry which is preliminary data.</text>
</comment>
<gene>
    <name evidence="3" type="ORF">V7S43_015770</name>
</gene>
<evidence type="ECO:0000256" key="1">
    <source>
        <dbReference type="ARBA" id="ARBA00006676"/>
    </source>
</evidence>
<sequence length="177" mass="19571">MQTSQTLGLGQAGARSLDGTDPASLLPVQEAWRGGQLPADARLLLFEAHYFLETKVGFDCVDDKSKAESFRAEHFKNLTNSRWTHSVRLLVLLPVRQHRCAERIPSLKGTEHLLFPPSPGDPEHLTVAYLTANGINHGITLRKFVALQYLCPDRNCHVAPDQQPLVPCVPPQTLACT</sequence>
<dbReference type="PANTHER" id="PTHR11359:SF0">
    <property type="entry name" value="AMP DEAMINASE"/>
    <property type="match status" value="1"/>
</dbReference>
<accession>A0ABD3EXB1</accession>
<protein>
    <submittedName>
        <fullName evidence="3">Uncharacterized protein</fullName>
    </submittedName>
</protein>
<proteinExistence type="inferred from homology"/>
<evidence type="ECO:0000256" key="2">
    <source>
        <dbReference type="SAM" id="MobiDB-lite"/>
    </source>
</evidence>
<keyword evidence="4" id="KW-1185">Reference proteome</keyword>
<evidence type="ECO:0000313" key="3">
    <source>
        <dbReference type="EMBL" id="KAL3659192.1"/>
    </source>
</evidence>
<name>A0ABD3EXB1_9STRA</name>
<dbReference type="Proteomes" id="UP001632037">
    <property type="component" value="Unassembled WGS sequence"/>
</dbReference>
<dbReference type="PANTHER" id="PTHR11359">
    <property type="entry name" value="AMP DEAMINASE"/>
    <property type="match status" value="1"/>
</dbReference>
<comment type="similarity">
    <text evidence="1">Belongs to the metallo-dependent hydrolases superfamily. Adenosine and AMP deaminases family.</text>
</comment>
<dbReference type="EMBL" id="JBIMZQ010000048">
    <property type="protein sequence ID" value="KAL3659192.1"/>
    <property type="molecule type" value="Genomic_DNA"/>
</dbReference>
<dbReference type="Gene3D" id="3.20.20.140">
    <property type="entry name" value="Metal-dependent hydrolases"/>
    <property type="match status" value="1"/>
</dbReference>